<gene>
    <name evidence="6" type="ORF">CKAN_02395800</name>
</gene>
<dbReference type="PANTHER" id="PTHR12606:SF1">
    <property type="entry name" value="UBIQUITIN-LIKE-SPECIFIC PROTEASE 1A"/>
    <property type="match status" value="1"/>
</dbReference>
<evidence type="ECO:0000256" key="4">
    <source>
        <dbReference type="ARBA" id="ARBA00022807"/>
    </source>
</evidence>
<evidence type="ECO:0000256" key="3">
    <source>
        <dbReference type="ARBA" id="ARBA00022801"/>
    </source>
</evidence>
<accession>A0A443PV69</accession>
<dbReference type="STRING" id="337451.A0A443PV69"/>
<organism evidence="6 7">
    <name type="scientific">Cinnamomum micranthum f. kanehirae</name>
    <dbReference type="NCBI Taxonomy" id="337451"/>
    <lineage>
        <taxon>Eukaryota</taxon>
        <taxon>Viridiplantae</taxon>
        <taxon>Streptophyta</taxon>
        <taxon>Embryophyta</taxon>
        <taxon>Tracheophyta</taxon>
        <taxon>Spermatophyta</taxon>
        <taxon>Magnoliopsida</taxon>
        <taxon>Magnoliidae</taxon>
        <taxon>Laurales</taxon>
        <taxon>Lauraceae</taxon>
        <taxon>Cinnamomum</taxon>
    </lineage>
</organism>
<dbReference type="Proteomes" id="UP000283530">
    <property type="component" value="Unassembled WGS sequence"/>
</dbReference>
<dbReference type="OrthoDB" id="1939479at2759"/>
<feature type="domain" description="Ubiquitin-like protease family profile" evidence="5">
    <location>
        <begin position="274"/>
        <end position="481"/>
    </location>
</feature>
<dbReference type="InterPro" id="IPR038765">
    <property type="entry name" value="Papain-like_cys_pep_sf"/>
</dbReference>
<reference evidence="6 7" key="1">
    <citation type="journal article" date="2019" name="Nat. Plants">
        <title>Stout camphor tree genome fills gaps in understanding of flowering plant genome evolution.</title>
        <authorList>
            <person name="Chaw S.M."/>
            <person name="Liu Y.C."/>
            <person name="Wu Y.W."/>
            <person name="Wang H.Y."/>
            <person name="Lin C.I."/>
            <person name="Wu C.S."/>
            <person name="Ke H.M."/>
            <person name="Chang L.Y."/>
            <person name="Hsu C.Y."/>
            <person name="Yang H.T."/>
            <person name="Sudianto E."/>
            <person name="Hsu M.H."/>
            <person name="Wu K.P."/>
            <person name="Wang L.N."/>
            <person name="Leebens-Mack J.H."/>
            <person name="Tsai I.J."/>
        </authorList>
    </citation>
    <scope>NUCLEOTIDE SEQUENCE [LARGE SCALE GENOMIC DNA]</scope>
    <source>
        <strain evidence="7">cv. Chaw 1501</strain>
        <tissue evidence="6">Young leaves</tissue>
    </source>
</reference>
<keyword evidence="7" id="KW-1185">Reference proteome</keyword>
<comment type="similarity">
    <text evidence="1">Belongs to the peptidase C48 family.</text>
</comment>
<proteinExistence type="inferred from homology"/>
<keyword evidence="4" id="KW-0788">Thiol protease</keyword>
<sequence>MGLIPEKKPTAQSFKIITSTNSRALPPPQPLPRTVHGPQRNLKFFGSVNPVRKSQAAIGMGSFQSRVDDWIRRKATRVEGSNSMIKTGVDVNVINVDSDQSQSSDMRIEGLSIKQYKLLVEGLDDNSVVPDWASRDVHLQESKVVNSPLGSSSSSSSSAVSDLSVLTQKTNVVGKMVDVVLVNDAVERRSPAYKRLHESSKQWDLKLGSLDLEIRLAEEKISTFKLKDQAEDVDEDVAYEPFVPLTDVEEDSVSDALFGSNRQELVVVHDSSNIEITREVLQCLRPGGWLNDEVINLYLELLKEREKRSPQKFLKCHFFNTFFYKKLINERKDYDYKAVRRWTAQKKIGYNLIDCDKVRLFCPVLLVLLSVVWFYMFSPHCVSKFDYTYRVQIFVPIHKDIHWCLAVINIKDEKFQYLDSLGGMDSQALKVLARYFVDEVKDKSDRDVSVSSWKQEFVDGLPQQRYGWDCGMFMIKYADFYSRGLTLCFNQDHMPYFRKRTAKEILRLRAE</sequence>
<evidence type="ECO:0000259" key="5">
    <source>
        <dbReference type="PROSITE" id="PS50600"/>
    </source>
</evidence>
<comment type="caution">
    <text evidence="6">The sequence shown here is derived from an EMBL/GenBank/DDBJ whole genome shotgun (WGS) entry which is preliminary data.</text>
</comment>
<dbReference type="GO" id="GO:0016929">
    <property type="term" value="F:deSUMOylase activity"/>
    <property type="evidence" value="ECO:0007669"/>
    <property type="project" value="TreeGrafter"/>
</dbReference>
<dbReference type="EMBL" id="QPKB01000011">
    <property type="protein sequence ID" value="RWR94653.1"/>
    <property type="molecule type" value="Genomic_DNA"/>
</dbReference>
<dbReference type="InterPro" id="IPR003653">
    <property type="entry name" value="Peptidase_C48_C"/>
</dbReference>
<dbReference type="PROSITE" id="PS50600">
    <property type="entry name" value="ULP_PROTEASE"/>
    <property type="match status" value="1"/>
</dbReference>
<dbReference type="GO" id="GO:0006508">
    <property type="term" value="P:proteolysis"/>
    <property type="evidence" value="ECO:0007669"/>
    <property type="project" value="UniProtKB-KW"/>
</dbReference>
<keyword evidence="2 6" id="KW-0645">Protease</keyword>
<dbReference type="AlphaFoldDB" id="A0A443PV69"/>
<name>A0A443PV69_9MAGN</name>
<protein>
    <submittedName>
        <fullName evidence="6">Ubiquitin-like protein-specific protease ESD4</fullName>
    </submittedName>
</protein>
<evidence type="ECO:0000313" key="7">
    <source>
        <dbReference type="Proteomes" id="UP000283530"/>
    </source>
</evidence>
<evidence type="ECO:0000313" key="6">
    <source>
        <dbReference type="EMBL" id="RWR94653.1"/>
    </source>
</evidence>
<dbReference type="SUPFAM" id="SSF54001">
    <property type="entry name" value="Cysteine proteinases"/>
    <property type="match status" value="1"/>
</dbReference>
<evidence type="ECO:0000256" key="1">
    <source>
        <dbReference type="ARBA" id="ARBA00005234"/>
    </source>
</evidence>
<evidence type="ECO:0000256" key="2">
    <source>
        <dbReference type="ARBA" id="ARBA00022670"/>
    </source>
</evidence>
<dbReference type="GO" id="GO:0005634">
    <property type="term" value="C:nucleus"/>
    <property type="evidence" value="ECO:0007669"/>
    <property type="project" value="TreeGrafter"/>
</dbReference>
<dbReference type="PANTHER" id="PTHR12606">
    <property type="entry name" value="SENTRIN/SUMO-SPECIFIC PROTEASE"/>
    <property type="match status" value="1"/>
</dbReference>
<dbReference type="Gene3D" id="3.40.395.10">
    <property type="entry name" value="Adenoviral Proteinase, Chain A"/>
    <property type="match status" value="1"/>
</dbReference>
<dbReference type="Pfam" id="PF02902">
    <property type="entry name" value="Peptidase_C48"/>
    <property type="match status" value="2"/>
</dbReference>
<keyword evidence="3" id="KW-0378">Hydrolase</keyword>
<dbReference type="GO" id="GO:0016926">
    <property type="term" value="P:protein desumoylation"/>
    <property type="evidence" value="ECO:0007669"/>
    <property type="project" value="TreeGrafter"/>
</dbReference>